<proteinExistence type="predicted"/>
<dbReference type="Proteomes" id="UP000825799">
    <property type="component" value="Chromosome"/>
</dbReference>
<keyword evidence="1" id="KW-0520">NAD</keyword>
<organism evidence="3 4">
    <name type="scientific">Devosia salina</name>
    <dbReference type="NCBI Taxonomy" id="2860336"/>
    <lineage>
        <taxon>Bacteria</taxon>
        <taxon>Pseudomonadati</taxon>
        <taxon>Pseudomonadota</taxon>
        <taxon>Alphaproteobacteria</taxon>
        <taxon>Hyphomicrobiales</taxon>
        <taxon>Devosiaceae</taxon>
        <taxon>Devosia</taxon>
    </lineage>
</organism>
<feature type="domain" description="NAD-dependent epimerase/dehydratase" evidence="2">
    <location>
        <begin position="3"/>
        <end position="234"/>
    </location>
</feature>
<dbReference type="PANTHER" id="PTHR43574">
    <property type="entry name" value="EPIMERASE-RELATED"/>
    <property type="match status" value="1"/>
</dbReference>
<evidence type="ECO:0000259" key="2">
    <source>
        <dbReference type="Pfam" id="PF01370"/>
    </source>
</evidence>
<evidence type="ECO:0000313" key="3">
    <source>
        <dbReference type="EMBL" id="QYO75107.1"/>
    </source>
</evidence>
<keyword evidence="4" id="KW-1185">Reference proteome</keyword>
<gene>
    <name evidence="3" type="ORF">K1X15_10540</name>
</gene>
<dbReference type="PRINTS" id="PR01713">
    <property type="entry name" value="NUCEPIMERASE"/>
</dbReference>
<sequence length="334" mass="35701">MTVLVTGAAGFIGFHLCRALLAAGHSVVGLDALTNYYDPALKQTRLDLLMPMRGFSFGRVDLTDPAALGAFVAAAQAETVFHLAAQPGVRYSIEAPQSYIQSNVVGTANLLEALRQHPPEHLIFASTSSVYGGNSRLPYAETDRADSPLSLYAATKKSGEALVHSYSHLWSIPSTCLRFFTVYGPFGRPDMAPLKFARAIAAGEPIDVYGNGQMRRDFTYVEDLVAAMMAVMGKAPVMGQPLEGDSLSAVAPFRLLNIGGGRPVELMDFIASLERALGAKAVLNMLPMQPGDVVATEADARLLKALIGVLPSTSIDEGVAKFVEWYQQYAGKGS</sequence>
<accession>A0ABX8WCF2</accession>
<dbReference type="Gene3D" id="3.40.50.720">
    <property type="entry name" value="NAD(P)-binding Rossmann-like Domain"/>
    <property type="match status" value="1"/>
</dbReference>
<evidence type="ECO:0000256" key="1">
    <source>
        <dbReference type="ARBA" id="ARBA00023027"/>
    </source>
</evidence>
<protein>
    <submittedName>
        <fullName evidence="3">NAD-dependent epimerase/dehydratase family protein</fullName>
    </submittedName>
</protein>
<dbReference type="EMBL" id="CP080590">
    <property type="protein sequence ID" value="QYO75107.1"/>
    <property type="molecule type" value="Genomic_DNA"/>
</dbReference>
<dbReference type="SUPFAM" id="SSF51735">
    <property type="entry name" value="NAD(P)-binding Rossmann-fold domains"/>
    <property type="match status" value="1"/>
</dbReference>
<dbReference type="InterPro" id="IPR001509">
    <property type="entry name" value="Epimerase_deHydtase"/>
</dbReference>
<name>A0ABX8WCF2_9HYPH</name>
<dbReference type="RefSeq" id="WP_220303571.1">
    <property type="nucleotide sequence ID" value="NZ_CP080590.1"/>
</dbReference>
<dbReference type="InterPro" id="IPR036291">
    <property type="entry name" value="NAD(P)-bd_dom_sf"/>
</dbReference>
<reference evidence="3 4" key="1">
    <citation type="submission" date="2021-08" db="EMBL/GenBank/DDBJ databases">
        <title>Devosia salina sp. nov., isolated from the South China Sea sediment.</title>
        <authorList>
            <person name="Zhou Z."/>
        </authorList>
    </citation>
    <scope>NUCLEOTIDE SEQUENCE [LARGE SCALE GENOMIC DNA]</scope>
    <source>
        <strain evidence="3 4">SCS-3</strain>
    </source>
</reference>
<dbReference type="Pfam" id="PF01370">
    <property type="entry name" value="Epimerase"/>
    <property type="match status" value="1"/>
</dbReference>
<evidence type="ECO:0000313" key="4">
    <source>
        <dbReference type="Proteomes" id="UP000825799"/>
    </source>
</evidence>